<keyword evidence="2" id="KW-1185">Reference proteome</keyword>
<reference evidence="1 2" key="1">
    <citation type="submission" date="2019-07" db="EMBL/GenBank/DDBJ databases">
        <title>Whole genome shotgun sequence of Cellulomonas terrae NBRC 100819.</title>
        <authorList>
            <person name="Hosoyama A."/>
            <person name="Uohara A."/>
            <person name="Ohji S."/>
            <person name="Ichikawa N."/>
        </authorList>
    </citation>
    <scope>NUCLEOTIDE SEQUENCE [LARGE SCALE GENOMIC DNA]</scope>
    <source>
        <strain evidence="1 2">NBRC 100819</strain>
    </source>
</reference>
<comment type="caution">
    <text evidence="1">The sequence shown here is derived from an EMBL/GenBank/DDBJ whole genome shotgun (WGS) entry which is preliminary data.</text>
</comment>
<sequence>MTADLDIATPTPTLTERVARQADGLLSQQNDPAVRHGLLTTVQARRAWRGEQTLDLVVEDDDHELLTVHGQVLVSTADLALPEVQAVLDSHGLTVGTDDLVTVLTTSGDAAAVLDALRGAGATATLHHVTLLGPIVKPFGTAGPVAAEGLGSFPAYRAARA</sequence>
<evidence type="ECO:0000313" key="1">
    <source>
        <dbReference type="EMBL" id="GEL96691.1"/>
    </source>
</evidence>
<proteinExistence type="predicted"/>
<dbReference type="Proteomes" id="UP000321049">
    <property type="component" value="Unassembled WGS sequence"/>
</dbReference>
<protein>
    <submittedName>
        <fullName evidence="1">Uncharacterized protein</fullName>
    </submittedName>
</protein>
<evidence type="ECO:0000313" key="2">
    <source>
        <dbReference type="Proteomes" id="UP000321049"/>
    </source>
</evidence>
<dbReference type="RefSeq" id="WP_146844284.1">
    <property type="nucleotide sequence ID" value="NZ_BJWH01000001.1"/>
</dbReference>
<organism evidence="1 2">
    <name type="scientific">Cellulomonas terrae</name>
    <dbReference type="NCBI Taxonomy" id="311234"/>
    <lineage>
        <taxon>Bacteria</taxon>
        <taxon>Bacillati</taxon>
        <taxon>Actinomycetota</taxon>
        <taxon>Actinomycetes</taxon>
        <taxon>Micrococcales</taxon>
        <taxon>Cellulomonadaceae</taxon>
        <taxon>Cellulomonas</taxon>
    </lineage>
</organism>
<dbReference type="EMBL" id="BJWH01000001">
    <property type="protein sequence ID" value="GEL96691.1"/>
    <property type="molecule type" value="Genomic_DNA"/>
</dbReference>
<dbReference type="AlphaFoldDB" id="A0A511JFA9"/>
<gene>
    <name evidence="1" type="ORF">CTE05_02380</name>
</gene>
<accession>A0A511JFA9</accession>
<name>A0A511JFA9_9CELL</name>